<name>A0A1V4JP49_PATFA</name>
<comment type="caution">
    <text evidence="1">The sequence shown here is derived from an EMBL/GenBank/DDBJ whole genome shotgun (WGS) entry which is preliminary data.</text>
</comment>
<protein>
    <submittedName>
        <fullName evidence="1">Uncharacterized protein</fullName>
    </submittedName>
</protein>
<dbReference type="AlphaFoldDB" id="A0A1V4JP49"/>
<evidence type="ECO:0000313" key="1">
    <source>
        <dbReference type="EMBL" id="OPJ73815.1"/>
    </source>
</evidence>
<dbReference type="Proteomes" id="UP000190648">
    <property type="component" value="Unassembled WGS sequence"/>
</dbReference>
<gene>
    <name evidence="1" type="ORF">AV530_013262</name>
</gene>
<accession>A0A1V4JP49</accession>
<organism evidence="1 2">
    <name type="scientific">Patagioenas fasciata monilis</name>
    <dbReference type="NCBI Taxonomy" id="372326"/>
    <lineage>
        <taxon>Eukaryota</taxon>
        <taxon>Metazoa</taxon>
        <taxon>Chordata</taxon>
        <taxon>Craniata</taxon>
        <taxon>Vertebrata</taxon>
        <taxon>Euteleostomi</taxon>
        <taxon>Archelosauria</taxon>
        <taxon>Archosauria</taxon>
        <taxon>Dinosauria</taxon>
        <taxon>Saurischia</taxon>
        <taxon>Theropoda</taxon>
        <taxon>Coelurosauria</taxon>
        <taxon>Aves</taxon>
        <taxon>Neognathae</taxon>
        <taxon>Neoaves</taxon>
        <taxon>Columbimorphae</taxon>
        <taxon>Columbiformes</taxon>
        <taxon>Columbidae</taxon>
        <taxon>Patagioenas</taxon>
    </lineage>
</organism>
<evidence type="ECO:0000313" key="2">
    <source>
        <dbReference type="Proteomes" id="UP000190648"/>
    </source>
</evidence>
<proteinExistence type="predicted"/>
<dbReference type="EMBL" id="LSYS01006880">
    <property type="protein sequence ID" value="OPJ73815.1"/>
    <property type="molecule type" value="Genomic_DNA"/>
</dbReference>
<sequence length="98" mass="10846">MKEATSHVIWSCSKVSLHNSICLHWLPNEASLDLANEEFLHIVDAAIQNMLIPGGGFSCYVISSKKPIRSEEKIVCVSQTVTGKLNLISFAWEGMDIL</sequence>
<reference evidence="1 2" key="1">
    <citation type="submission" date="2016-02" db="EMBL/GenBank/DDBJ databases">
        <title>Band-tailed pigeon sequencing and assembly.</title>
        <authorList>
            <person name="Soares A.E."/>
            <person name="Novak B.J."/>
            <person name="Rice E.S."/>
            <person name="O'Connell B."/>
            <person name="Chang D."/>
            <person name="Weber S."/>
            <person name="Shapiro B."/>
        </authorList>
    </citation>
    <scope>NUCLEOTIDE SEQUENCE [LARGE SCALE GENOMIC DNA]</scope>
    <source>
        <strain evidence="1">BTP2013</strain>
        <tissue evidence="1">Blood</tissue>
    </source>
</reference>
<keyword evidence="2" id="KW-1185">Reference proteome</keyword>